<dbReference type="InterPro" id="IPR009078">
    <property type="entry name" value="Ferritin-like_SF"/>
</dbReference>
<feature type="domain" description="Rhodanese" evidence="1">
    <location>
        <begin position="1"/>
        <end position="25"/>
    </location>
</feature>
<dbReference type="PROSITE" id="PS50206">
    <property type="entry name" value="RHODANESE_3"/>
    <property type="match status" value="1"/>
</dbReference>
<protein>
    <recommendedName>
        <fullName evidence="1">Rhodanese domain-containing protein</fullName>
    </recommendedName>
</protein>
<dbReference type="SUPFAM" id="SSF47240">
    <property type="entry name" value="Ferritin-like"/>
    <property type="match status" value="1"/>
</dbReference>
<dbReference type="AlphaFoldDB" id="A0A0F8Z0I2"/>
<accession>A0A0F8Z0I2</accession>
<organism evidence="2">
    <name type="scientific">marine sediment metagenome</name>
    <dbReference type="NCBI Taxonomy" id="412755"/>
    <lineage>
        <taxon>unclassified sequences</taxon>
        <taxon>metagenomes</taxon>
        <taxon>ecological metagenomes</taxon>
    </lineage>
</organism>
<dbReference type="Gene3D" id="1.20.1260.10">
    <property type="match status" value="1"/>
</dbReference>
<dbReference type="PANTHER" id="PTHR33531">
    <property type="entry name" value="RUBRERYTHRIN SUBFAMILY"/>
    <property type="match status" value="1"/>
</dbReference>
<dbReference type="EMBL" id="LAZR01063254">
    <property type="protein sequence ID" value="KKK59859.1"/>
    <property type="molecule type" value="Genomic_DNA"/>
</dbReference>
<sequence>MLAGKGFNKVYNLSGGIKAWNGQVAFGREELGLALFSGNESPEETLVVAYSLEAGLHDFYVSMIPRVKNSDAKNLFEKLSEIEIRHQNTIFKEYLEITGKSVNRKEFEKIVIVEAIEGGLTSEEYANMFQPDWESTKDIVDIAMSIEAQALDLYLRVSNQSIDPKSKKVLLQIASEERTHLTLLGKLMEQI</sequence>
<gene>
    <name evidence="2" type="ORF">LCGC14_3030160</name>
</gene>
<evidence type="ECO:0000259" key="1">
    <source>
        <dbReference type="PROSITE" id="PS50206"/>
    </source>
</evidence>
<evidence type="ECO:0000313" key="2">
    <source>
        <dbReference type="EMBL" id="KKK59859.1"/>
    </source>
</evidence>
<dbReference type="CDD" id="cd01045">
    <property type="entry name" value="Ferritin_like_AB"/>
    <property type="match status" value="1"/>
</dbReference>
<dbReference type="InterPro" id="IPR001763">
    <property type="entry name" value="Rhodanese-like_dom"/>
</dbReference>
<proteinExistence type="predicted"/>
<dbReference type="PANTHER" id="PTHR33531:SF7">
    <property type="entry name" value="HYPOTHETICAL MEMBRANE PROTEIN, CONSERVED"/>
    <property type="match status" value="1"/>
</dbReference>
<reference evidence="2" key="1">
    <citation type="journal article" date="2015" name="Nature">
        <title>Complex archaea that bridge the gap between prokaryotes and eukaryotes.</title>
        <authorList>
            <person name="Spang A."/>
            <person name="Saw J.H."/>
            <person name="Jorgensen S.L."/>
            <person name="Zaremba-Niedzwiedzka K."/>
            <person name="Martijn J."/>
            <person name="Lind A.E."/>
            <person name="van Eijk R."/>
            <person name="Schleper C."/>
            <person name="Guy L."/>
            <person name="Ettema T.J."/>
        </authorList>
    </citation>
    <scope>NUCLEOTIDE SEQUENCE</scope>
</reference>
<comment type="caution">
    <text evidence="2">The sequence shown here is derived from an EMBL/GenBank/DDBJ whole genome shotgun (WGS) entry which is preliminary data.</text>
</comment>
<name>A0A0F8Z0I2_9ZZZZ</name>
<dbReference type="InterPro" id="IPR012347">
    <property type="entry name" value="Ferritin-like"/>
</dbReference>